<evidence type="ECO:0000313" key="3">
    <source>
        <dbReference type="WBParaSite" id="SSLN_0000083901-mRNA-1"/>
    </source>
</evidence>
<proteinExistence type="predicted"/>
<gene>
    <name evidence="1" type="ORF">SSLN_LOCUS806</name>
</gene>
<evidence type="ECO:0000313" key="1">
    <source>
        <dbReference type="EMBL" id="VDL86251.1"/>
    </source>
</evidence>
<dbReference type="EMBL" id="UYSU01000800">
    <property type="protein sequence ID" value="VDL86251.1"/>
    <property type="molecule type" value="Genomic_DNA"/>
</dbReference>
<organism evidence="3">
    <name type="scientific">Schistocephalus solidus</name>
    <name type="common">Tapeworm</name>
    <dbReference type="NCBI Taxonomy" id="70667"/>
    <lineage>
        <taxon>Eukaryota</taxon>
        <taxon>Metazoa</taxon>
        <taxon>Spiralia</taxon>
        <taxon>Lophotrochozoa</taxon>
        <taxon>Platyhelminthes</taxon>
        <taxon>Cestoda</taxon>
        <taxon>Eucestoda</taxon>
        <taxon>Diphyllobothriidea</taxon>
        <taxon>Diphyllobothriidae</taxon>
        <taxon>Schistocephalus</taxon>
    </lineage>
</organism>
<dbReference type="AlphaFoldDB" id="A0A183S9A8"/>
<protein>
    <submittedName>
        <fullName evidence="3">DUF4912 domain-containing protein</fullName>
    </submittedName>
</protein>
<keyword evidence="2" id="KW-1185">Reference proteome</keyword>
<reference evidence="1 2" key="2">
    <citation type="submission" date="2018-11" db="EMBL/GenBank/DDBJ databases">
        <authorList>
            <consortium name="Pathogen Informatics"/>
        </authorList>
    </citation>
    <scope>NUCLEOTIDE SEQUENCE [LARGE SCALE GENOMIC DNA]</scope>
    <source>
        <strain evidence="1 2">NST_G2</strain>
    </source>
</reference>
<reference evidence="3" key="1">
    <citation type="submission" date="2016-06" db="UniProtKB">
        <authorList>
            <consortium name="WormBaseParasite"/>
        </authorList>
    </citation>
    <scope>IDENTIFICATION</scope>
</reference>
<dbReference type="Proteomes" id="UP000275846">
    <property type="component" value="Unassembled WGS sequence"/>
</dbReference>
<accession>A0A183S9A8</accession>
<sequence>MELSVADKCEMDSPVSSDFAINLSRVPFAINIPPNARAVNRNFVILPSVKPRPQDRPSVSPILEGGQCVESAQPYDRPVLITAVSVTDVFGRWIITVPDTIRLSELVYQLVLSEGRVRLRVPHTRPHTPQRGVNNCVGEDNQRFFMLFLIYTADLDEVASCTPPGRNIRGRRFGTAGFIRFSPAMEKFEKRKHVVSENRSFRHLGLILTSLWLGSAS</sequence>
<name>A0A183S9A8_SCHSO</name>
<evidence type="ECO:0000313" key="2">
    <source>
        <dbReference type="Proteomes" id="UP000275846"/>
    </source>
</evidence>
<dbReference type="WBParaSite" id="SSLN_0000083901-mRNA-1">
    <property type="protein sequence ID" value="SSLN_0000083901-mRNA-1"/>
    <property type="gene ID" value="SSLN_0000083901"/>
</dbReference>